<comment type="cofactor">
    <cofactor evidence="1">
        <name>[4Fe-4S] cluster</name>
        <dbReference type="ChEBI" id="CHEBI:49883"/>
    </cofactor>
</comment>
<dbReference type="KEGG" id="thu:AC731_008245"/>
<dbReference type="SFLD" id="SFLDS00029">
    <property type="entry name" value="Radical_SAM"/>
    <property type="match status" value="1"/>
</dbReference>
<dbReference type="CDD" id="cd01335">
    <property type="entry name" value="Radical_SAM"/>
    <property type="match status" value="1"/>
</dbReference>
<dbReference type="NCBIfam" id="TIGR04085">
    <property type="entry name" value="rSAM_more_4Fe4S"/>
    <property type="match status" value="1"/>
</dbReference>
<organism evidence="9 10">
    <name type="scientific">Thauera humireducens</name>
    <dbReference type="NCBI Taxonomy" id="1134435"/>
    <lineage>
        <taxon>Bacteria</taxon>
        <taxon>Pseudomonadati</taxon>
        <taxon>Pseudomonadota</taxon>
        <taxon>Betaproteobacteria</taxon>
        <taxon>Rhodocyclales</taxon>
        <taxon>Zoogloeaceae</taxon>
        <taxon>Thauera</taxon>
    </lineage>
</organism>
<dbReference type="Pfam" id="PF13186">
    <property type="entry name" value="SPASM"/>
    <property type="match status" value="1"/>
</dbReference>
<keyword evidence="2" id="KW-0004">4Fe-4S</keyword>
<dbReference type="SUPFAM" id="SSF102114">
    <property type="entry name" value="Radical SAM enzymes"/>
    <property type="match status" value="1"/>
</dbReference>
<evidence type="ECO:0000256" key="5">
    <source>
        <dbReference type="ARBA" id="ARBA00023004"/>
    </source>
</evidence>
<keyword evidence="4" id="KW-0479">Metal-binding</keyword>
<evidence type="ECO:0000256" key="2">
    <source>
        <dbReference type="ARBA" id="ARBA00022485"/>
    </source>
</evidence>
<dbReference type="GO" id="GO:0051539">
    <property type="term" value="F:4 iron, 4 sulfur cluster binding"/>
    <property type="evidence" value="ECO:0007669"/>
    <property type="project" value="UniProtKB-KW"/>
</dbReference>
<comment type="similarity">
    <text evidence="7">Belongs to the radical SAM superfamily. Anaerobic sulfatase-maturating enzyme family.</text>
</comment>
<dbReference type="EMBL" id="CP014646">
    <property type="protein sequence ID" value="AMO36935.1"/>
    <property type="molecule type" value="Genomic_DNA"/>
</dbReference>
<dbReference type="PROSITE" id="PS51918">
    <property type="entry name" value="RADICAL_SAM"/>
    <property type="match status" value="1"/>
</dbReference>
<dbReference type="SFLD" id="SFLDF00285">
    <property type="entry name" value="anaerobic_Ser-type_sulfatase-m"/>
    <property type="match status" value="1"/>
</dbReference>
<evidence type="ECO:0000256" key="4">
    <source>
        <dbReference type="ARBA" id="ARBA00022723"/>
    </source>
</evidence>
<keyword evidence="5" id="KW-0408">Iron</keyword>
<keyword evidence="6" id="KW-0411">Iron-sulfur</keyword>
<dbReference type="InterPro" id="IPR047207">
    <property type="entry name" value="SPASM_anSME"/>
</dbReference>
<dbReference type="Pfam" id="PF04055">
    <property type="entry name" value="Radical_SAM"/>
    <property type="match status" value="1"/>
</dbReference>
<dbReference type="GO" id="GO:0016491">
    <property type="term" value="F:oxidoreductase activity"/>
    <property type="evidence" value="ECO:0007669"/>
    <property type="project" value="InterPro"/>
</dbReference>
<dbReference type="SFLD" id="SFLDG01067">
    <property type="entry name" value="SPASM/twitch_domain_containing"/>
    <property type="match status" value="1"/>
</dbReference>
<protein>
    <submittedName>
        <fullName evidence="9">Anaerobic sulfatase maturase</fullName>
    </submittedName>
</protein>
<reference evidence="10" key="1">
    <citation type="submission" date="2016-03" db="EMBL/GenBank/DDBJ databases">
        <authorList>
            <person name="Ma C."/>
            <person name="Zhou S."/>
            <person name="Yang G."/>
        </authorList>
    </citation>
    <scope>NUCLEOTIDE SEQUENCE [LARGE SCALE GENOMIC DNA]</scope>
    <source>
        <strain evidence="10">SgZ-1</strain>
    </source>
</reference>
<name>A0A127K4Q6_9RHOO</name>
<dbReference type="InterPro" id="IPR023885">
    <property type="entry name" value="4Fe4S-binding_SPASM_dom"/>
</dbReference>
<evidence type="ECO:0000256" key="7">
    <source>
        <dbReference type="ARBA" id="ARBA00023601"/>
    </source>
</evidence>
<evidence type="ECO:0000256" key="1">
    <source>
        <dbReference type="ARBA" id="ARBA00001966"/>
    </source>
</evidence>
<keyword evidence="10" id="KW-1185">Reference proteome</keyword>
<dbReference type="Gene3D" id="3.20.20.70">
    <property type="entry name" value="Aldolase class I"/>
    <property type="match status" value="1"/>
</dbReference>
<keyword evidence="3" id="KW-0949">S-adenosyl-L-methionine</keyword>
<dbReference type="RefSeq" id="WP_048705066.1">
    <property type="nucleotide sequence ID" value="NZ_CP014646.1"/>
</dbReference>
<feature type="domain" description="Radical SAM core" evidence="8">
    <location>
        <begin position="21"/>
        <end position="259"/>
    </location>
</feature>
<proteinExistence type="inferred from homology"/>
<dbReference type="InterPro" id="IPR007197">
    <property type="entry name" value="rSAM"/>
</dbReference>
<dbReference type="PANTHER" id="PTHR43273">
    <property type="entry name" value="ANAEROBIC SULFATASE-MATURATING ENZYME HOMOLOG ASLB-RELATED"/>
    <property type="match status" value="1"/>
</dbReference>
<dbReference type="GO" id="GO:0046872">
    <property type="term" value="F:metal ion binding"/>
    <property type="evidence" value="ECO:0007669"/>
    <property type="project" value="UniProtKB-KW"/>
</dbReference>
<evidence type="ECO:0000259" key="8">
    <source>
        <dbReference type="PROSITE" id="PS51918"/>
    </source>
</evidence>
<dbReference type="InterPro" id="IPR013785">
    <property type="entry name" value="Aldolase_TIM"/>
</dbReference>
<evidence type="ECO:0000313" key="9">
    <source>
        <dbReference type="EMBL" id="AMO36935.1"/>
    </source>
</evidence>
<dbReference type="AlphaFoldDB" id="A0A127K4Q6"/>
<accession>A0A127K4Q6</accession>
<sequence length="420" mass="47448">MSTPAESAAPRCNLPPLPPGRHYRYHVMVKPAGALCNLDCPYCFYLHKTDLLQHGRNARMDEGLLETHIRQYIEAQTGDEVVFSWQGGEPTVMGLDFFRRVVELQARHRKPGQRIENDLQTNGLLLDDEWVTFLKAHGFVVGLSVDGTRELHDRYRPTKGGEPTYDRVIAAANRLAAAEVPFSLLCVVNRDVARAPLEVYRNLRAIPGSFRIQFTPCVETRDFKLRAPGLARPADMPLLGTPRTRPDHPLSIVTEWSVDARDYGDFLCAVWAEWLAQDFGRLHINVFETAVAQSLGLPAQMCTSAPVCGKAMALEHDGELYACDHFVYPEYRLGNIREAHQGDLAFADKQVRFGVAKHDSLPGHCRRCPHLQLCWGECPKNRLLRAPDGETGLNYLCEGLAHFYEQVRRDMPAIRRRLGR</sequence>
<evidence type="ECO:0000256" key="6">
    <source>
        <dbReference type="ARBA" id="ARBA00023014"/>
    </source>
</evidence>
<evidence type="ECO:0000256" key="3">
    <source>
        <dbReference type="ARBA" id="ARBA00022691"/>
    </source>
</evidence>
<dbReference type="STRING" id="1134435.AC731_008245"/>
<evidence type="ECO:0000313" key="10">
    <source>
        <dbReference type="Proteomes" id="UP000036902"/>
    </source>
</evidence>
<dbReference type="SFLD" id="SFLDG01072">
    <property type="entry name" value="dehydrogenase_like"/>
    <property type="match status" value="1"/>
</dbReference>
<dbReference type="InterPro" id="IPR034491">
    <property type="entry name" value="Anaerob_Ser_sulfatase-maturase"/>
</dbReference>
<gene>
    <name evidence="9" type="ORF">AC731_008245</name>
</gene>
<dbReference type="InterPro" id="IPR023867">
    <property type="entry name" value="Sulphatase_maturase_rSAM"/>
</dbReference>
<dbReference type="CDD" id="cd21120">
    <property type="entry name" value="SPASM_anSME"/>
    <property type="match status" value="1"/>
</dbReference>
<dbReference type="InterPro" id="IPR058240">
    <property type="entry name" value="rSAM_sf"/>
</dbReference>
<dbReference type="SFLD" id="SFLDG01386">
    <property type="entry name" value="main_SPASM_domain-containing"/>
    <property type="match status" value="1"/>
</dbReference>
<dbReference type="Proteomes" id="UP000036902">
    <property type="component" value="Chromosome"/>
</dbReference>
<dbReference type="PANTHER" id="PTHR43273:SF3">
    <property type="entry name" value="ANAEROBIC SULFATASE-MATURATING ENZYME HOMOLOG ASLB-RELATED"/>
    <property type="match status" value="1"/>
</dbReference>
<dbReference type="NCBIfam" id="TIGR03942">
    <property type="entry name" value="sulfatase_rSAM"/>
    <property type="match status" value="1"/>
</dbReference>